<sequence length="536" mass="61432">TFNLSFWNLLSVNAVFEHRRCASSLPCVSKCVRIMDRPGAENEQRKTPAEITMWRFCGKTLSKFITNLVKEKMVYTHKSISTTSKPVTNCSSLYKSGERKDGVYTINPDGLGSFQVRCDVQTDGGGWTVFQRRQNASVDFYRGWQDYKNGFGDLNYEPTWFFRTILRDTKNWFHINDTISQTFKYFKEVFISKRIYLQSSDYITSFFHCSKLRNSSYKLPVRSPKIASRMIRERVVRVYSRRNILDFLSYKSFPGLRVRAGITSSIMIIQSYSLNVRKSFITIRTNQTVVKGYAIIFTIASAELKVIESLSIQTTDVSQAHMKAYCDMNTDGGGSHHSKSDGYGWDMLNSCLNRAFSYTRQEKLLCDGSITCYTTRYENCRCQENLPSLEDLKTKRYQFPVEKRATKPVTSCSSLYKSGERKDGVYTINPDGLGSFQVRCDMQTDGGGWTVFQRRQNASVNFYRGWQDYKNGFGDLNGNFWLGLDKIHRLTKSGQTVLRVDLTDWTSDTAYAKYGSFSVGSESDSYKLSLGSFSDA</sequence>
<dbReference type="NCBIfam" id="NF040941">
    <property type="entry name" value="GGGWT_bact"/>
    <property type="match status" value="2"/>
</dbReference>
<dbReference type="EMBL" id="CACRXK020011109">
    <property type="protein sequence ID" value="CAB4020755.1"/>
    <property type="molecule type" value="Genomic_DNA"/>
</dbReference>
<feature type="non-terminal residue" evidence="1">
    <location>
        <position position="536"/>
    </location>
</feature>
<reference evidence="1" key="1">
    <citation type="submission" date="2020-04" db="EMBL/GenBank/DDBJ databases">
        <authorList>
            <person name="Alioto T."/>
            <person name="Alioto T."/>
            <person name="Gomez Garrido J."/>
        </authorList>
    </citation>
    <scope>NUCLEOTIDE SEQUENCE</scope>
    <source>
        <strain evidence="1">A484AB</strain>
    </source>
</reference>
<feature type="non-terminal residue" evidence="1">
    <location>
        <position position="1"/>
    </location>
</feature>
<dbReference type="PROSITE" id="PS51406">
    <property type="entry name" value="FIBRINOGEN_C_2"/>
    <property type="match status" value="2"/>
</dbReference>
<dbReference type="SUPFAM" id="SSF56496">
    <property type="entry name" value="Fibrinogen C-terminal domain-like"/>
    <property type="match status" value="2"/>
</dbReference>
<dbReference type="PANTHER" id="PTHR19143:SF424">
    <property type="entry name" value="FIBRINOGEN C-TERMINAL DOMAIN-CONTAINING PROTEIN"/>
    <property type="match status" value="1"/>
</dbReference>
<dbReference type="SMART" id="SM00186">
    <property type="entry name" value="FBG"/>
    <property type="match status" value="1"/>
</dbReference>
<dbReference type="Pfam" id="PF00147">
    <property type="entry name" value="Fibrinogen_C"/>
    <property type="match status" value="2"/>
</dbReference>
<accession>A0A7D9EYS1</accession>
<name>A0A7D9EYS1_PARCT</name>
<dbReference type="InterPro" id="IPR036056">
    <property type="entry name" value="Fibrinogen-like_C"/>
</dbReference>
<dbReference type="Gene3D" id="3.90.215.10">
    <property type="entry name" value="Gamma Fibrinogen, chain A, domain 1"/>
    <property type="match status" value="2"/>
</dbReference>
<dbReference type="PANTHER" id="PTHR19143">
    <property type="entry name" value="FIBRINOGEN/TENASCIN/ANGIOPOEITIN"/>
    <property type="match status" value="1"/>
</dbReference>
<evidence type="ECO:0000313" key="1">
    <source>
        <dbReference type="EMBL" id="CAB4020755.1"/>
    </source>
</evidence>
<dbReference type="Proteomes" id="UP001152795">
    <property type="component" value="Unassembled WGS sequence"/>
</dbReference>
<dbReference type="InterPro" id="IPR050373">
    <property type="entry name" value="Fibrinogen_C-term_domain"/>
</dbReference>
<evidence type="ECO:0000313" key="2">
    <source>
        <dbReference type="Proteomes" id="UP001152795"/>
    </source>
</evidence>
<dbReference type="InterPro" id="IPR014716">
    <property type="entry name" value="Fibrinogen_a/b/g_C_1"/>
</dbReference>
<keyword evidence="2" id="KW-1185">Reference proteome</keyword>
<dbReference type="OrthoDB" id="7735550at2759"/>
<dbReference type="AlphaFoldDB" id="A0A7D9EYS1"/>
<gene>
    <name evidence="1" type="ORF">PACLA_8A040107</name>
</gene>
<dbReference type="GO" id="GO:0005615">
    <property type="term" value="C:extracellular space"/>
    <property type="evidence" value="ECO:0007669"/>
    <property type="project" value="TreeGrafter"/>
</dbReference>
<protein>
    <submittedName>
        <fullName evidence="1">Uncharacterized protein</fullName>
    </submittedName>
</protein>
<comment type="caution">
    <text evidence="1">The sequence shown here is derived from an EMBL/GenBank/DDBJ whole genome shotgun (WGS) entry which is preliminary data.</text>
</comment>
<dbReference type="CDD" id="cd00087">
    <property type="entry name" value="FReD"/>
    <property type="match status" value="1"/>
</dbReference>
<proteinExistence type="predicted"/>
<organism evidence="1 2">
    <name type="scientific">Paramuricea clavata</name>
    <name type="common">Red gorgonian</name>
    <name type="synonym">Violescent sea-whip</name>
    <dbReference type="NCBI Taxonomy" id="317549"/>
    <lineage>
        <taxon>Eukaryota</taxon>
        <taxon>Metazoa</taxon>
        <taxon>Cnidaria</taxon>
        <taxon>Anthozoa</taxon>
        <taxon>Octocorallia</taxon>
        <taxon>Malacalcyonacea</taxon>
        <taxon>Plexauridae</taxon>
        <taxon>Paramuricea</taxon>
    </lineage>
</organism>
<dbReference type="InterPro" id="IPR002181">
    <property type="entry name" value="Fibrinogen_a/b/g_C_dom"/>
</dbReference>